<evidence type="ECO:0000313" key="4">
    <source>
        <dbReference type="EMBL" id="KAF3849843.1"/>
    </source>
</evidence>
<accession>A0A7J5YKY6</accession>
<dbReference type="InterPro" id="IPR010473">
    <property type="entry name" value="GTPase-bd"/>
</dbReference>
<dbReference type="GO" id="GO:0030036">
    <property type="term" value="P:actin cytoskeleton organization"/>
    <property type="evidence" value="ECO:0007669"/>
    <property type="project" value="InterPro"/>
</dbReference>
<gene>
    <name evidence="4" type="ORF">F7725_019562</name>
</gene>
<dbReference type="GO" id="GO:0031267">
    <property type="term" value="F:small GTPase binding"/>
    <property type="evidence" value="ECO:0007669"/>
    <property type="project" value="InterPro"/>
</dbReference>
<dbReference type="InterPro" id="IPR014768">
    <property type="entry name" value="GBD/FH3_dom"/>
</dbReference>
<evidence type="ECO:0000259" key="3">
    <source>
        <dbReference type="PROSITE" id="PS51232"/>
    </source>
</evidence>
<evidence type="ECO:0000256" key="1">
    <source>
        <dbReference type="SAM" id="Coils"/>
    </source>
</evidence>
<feature type="region of interest" description="Disordered" evidence="2">
    <location>
        <begin position="441"/>
        <end position="489"/>
    </location>
</feature>
<dbReference type="InterPro" id="IPR010472">
    <property type="entry name" value="FH3_dom"/>
</dbReference>
<dbReference type="SUPFAM" id="SSF48371">
    <property type="entry name" value="ARM repeat"/>
    <property type="match status" value="1"/>
</dbReference>
<dbReference type="FunFam" id="1.10.238.150:FF:000001">
    <property type="entry name" value="Dishevelled associated activator of morphogenesis 1"/>
    <property type="match status" value="1"/>
</dbReference>
<dbReference type="OrthoDB" id="1104827at2759"/>
<dbReference type="Pfam" id="PF06371">
    <property type="entry name" value="Drf_GBD"/>
    <property type="match status" value="1"/>
</dbReference>
<dbReference type="SMART" id="SM01139">
    <property type="entry name" value="Drf_FH3"/>
    <property type="match status" value="1"/>
</dbReference>
<dbReference type="Proteomes" id="UP000518266">
    <property type="component" value="Unassembled WGS sequence"/>
</dbReference>
<keyword evidence="1" id="KW-0175">Coiled coil</keyword>
<dbReference type="Gene3D" id="1.25.10.10">
    <property type="entry name" value="Leucine-rich Repeat Variant"/>
    <property type="match status" value="1"/>
</dbReference>
<dbReference type="SMART" id="SM01140">
    <property type="entry name" value="Drf_GBD"/>
    <property type="match status" value="1"/>
</dbReference>
<dbReference type="GO" id="GO:0001725">
    <property type="term" value="C:stress fiber"/>
    <property type="evidence" value="ECO:0007669"/>
    <property type="project" value="TreeGrafter"/>
</dbReference>
<dbReference type="PROSITE" id="PS51232">
    <property type="entry name" value="GBD_FH3"/>
    <property type="match status" value="1"/>
</dbReference>
<feature type="coiled-coil region" evidence="1">
    <location>
        <begin position="9"/>
        <end position="36"/>
    </location>
</feature>
<dbReference type="EMBL" id="JAAKFY010000011">
    <property type="protein sequence ID" value="KAF3849843.1"/>
    <property type="molecule type" value="Genomic_DNA"/>
</dbReference>
<protein>
    <recommendedName>
        <fullName evidence="3">GBD/FH3 domain-containing protein</fullName>
    </recommendedName>
</protein>
<comment type="caution">
    <text evidence="4">The sequence shown here is derived from an EMBL/GenBank/DDBJ whole genome shotgun (WGS) entry which is preliminary data.</text>
</comment>
<evidence type="ECO:0000256" key="2">
    <source>
        <dbReference type="SAM" id="MobiDB-lite"/>
    </source>
</evidence>
<sequence>MFHLFPTENDALALEKEDEEERNKTIESLKTALRTQPMRFVTRFIDLDGLTCILNFLKSMDYETTESQIHTSLIGCIKALMNNSQGRAHVLSHTESINIIAQSLATENIKTKVAVLEIMGAVCLVPADTRRSWRPCCTTNASPARGRGFRWTLINDLDRSTGRYRDEVNLKTAIMSFINAVLSQGAGETSLEFRIHLRYEFLMLGIQPVIDKLRSHENSTLDRHLDYFEMLRNEDELALSKRYESVHIDTKSATQVFDLIRKKMNHTDAHPHFMSVLHHCLLMPHKRSGNTVQYWLLLDRIVQQMVLQNDKGHDPDVAPLENFNVKNVVRMLVNENEVKQWKEQAEKMRKEHHELQQKFDKKERECDAKTQEKEDMMQTLNKMKEKLEKESTEHKNVKQHVSELTARLHELSLRLFLEVLRSPPAPPVVHASSAPISFCRAVPTSPASPRGHDASSASPTPPPGGPPPPPGRMPIGGIPPRREPPWDPP</sequence>
<feature type="compositionally biased region" description="Basic and acidic residues" evidence="2">
    <location>
        <begin position="480"/>
        <end position="489"/>
    </location>
</feature>
<evidence type="ECO:0000313" key="5">
    <source>
        <dbReference type="Proteomes" id="UP000518266"/>
    </source>
</evidence>
<dbReference type="PANTHER" id="PTHR45725">
    <property type="entry name" value="FORMIN HOMOLOGY 2 FAMILY MEMBER"/>
    <property type="match status" value="1"/>
</dbReference>
<dbReference type="InterPro" id="IPR011989">
    <property type="entry name" value="ARM-like"/>
</dbReference>
<dbReference type="AlphaFoldDB" id="A0A7J5YKY6"/>
<feature type="coiled-coil region" evidence="1">
    <location>
        <begin position="331"/>
        <end position="407"/>
    </location>
</feature>
<feature type="domain" description="GBD/FH3" evidence="3">
    <location>
        <begin position="1"/>
        <end position="313"/>
    </location>
</feature>
<dbReference type="Pfam" id="PF06367">
    <property type="entry name" value="Drf_FH3"/>
    <property type="match status" value="1"/>
</dbReference>
<dbReference type="PANTHER" id="PTHR45725:SF16">
    <property type="entry name" value="DISHEVELED-ASSOCIATED ACTIVATOR OF MORPHOGENESIS 1"/>
    <property type="match status" value="1"/>
</dbReference>
<dbReference type="Gene3D" id="1.10.238.150">
    <property type="entry name" value="Formin, FH3 diaphanous domain"/>
    <property type="match status" value="1"/>
</dbReference>
<dbReference type="InterPro" id="IPR051425">
    <property type="entry name" value="Formin_Homology"/>
</dbReference>
<name>A0A7J5YKY6_DISMA</name>
<organism evidence="4 5">
    <name type="scientific">Dissostichus mawsoni</name>
    <name type="common">Antarctic cod</name>
    <dbReference type="NCBI Taxonomy" id="36200"/>
    <lineage>
        <taxon>Eukaryota</taxon>
        <taxon>Metazoa</taxon>
        <taxon>Chordata</taxon>
        <taxon>Craniata</taxon>
        <taxon>Vertebrata</taxon>
        <taxon>Euteleostomi</taxon>
        <taxon>Actinopterygii</taxon>
        <taxon>Neopterygii</taxon>
        <taxon>Teleostei</taxon>
        <taxon>Neoteleostei</taxon>
        <taxon>Acanthomorphata</taxon>
        <taxon>Eupercaria</taxon>
        <taxon>Perciformes</taxon>
        <taxon>Notothenioidei</taxon>
        <taxon>Nototheniidae</taxon>
        <taxon>Dissostichus</taxon>
    </lineage>
</organism>
<proteinExistence type="predicted"/>
<feature type="compositionally biased region" description="Pro residues" evidence="2">
    <location>
        <begin position="459"/>
        <end position="472"/>
    </location>
</feature>
<reference evidence="4 5" key="1">
    <citation type="submission" date="2020-03" db="EMBL/GenBank/DDBJ databases">
        <title>Dissostichus mawsoni Genome sequencing and assembly.</title>
        <authorList>
            <person name="Park H."/>
        </authorList>
    </citation>
    <scope>NUCLEOTIDE SEQUENCE [LARGE SCALE GENOMIC DNA]</scope>
    <source>
        <strain evidence="4">DM0001</strain>
        <tissue evidence="4">Muscle</tissue>
    </source>
</reference>
<dbReference type="InterPro" id="IPR016024">
    <property type="entry name" value="ARM-type_fold"/>
</dbReference>
<dbReference type="Gene3D" id="1.20.120.330">
    <property type="entry name" value="Nucleotidyltransferases domain 2"/>
    <property type="match status" value="1"/>
</dbReference>
<dbReference type="GO" id="GO:0003779">
    <property type="term" value="F:actin binding"/>
    <property type="evidence" value="ECO:0007669"/>
    <property type="project" value="InterPro"/>
</dbReference>
<keyword evidence="5" id="KW-1185">Reference proteome</keyword>